<organism evidence="3 4">
    <name type="scientific">Staurois parvus</name>
    <dbReference type="NCBI Taxonomy" id="386267"/>
    <lineage>
        <taxon>Eukaryota</taxon>
        <taxon>Metazoa</taxon>
        <taxon>Chordata</taxon>
        <taxon>Craniata</taxon>
        <taxon>Vertebrata</taxon>
        <taxon>Euteleostomi</taxon>
        <taxon>Amphibia</taxon>
        <taxon>Batrachia</taxon>
        <taxon>Anura</taxon>
        <taxon>Neobatrachia</taxon>
        <taxon>Ranoidea</taxon>
        <taxon>Ranidae</taxon>
        <taxon>Staurois</taxon>
    </lineage>
</organism>
<sequence length="106" mass="11434">MSKLNHDLYDVMSKLEKQHSNKVFVIKGVKSKRNSLMISSPISSTNSFFMASIDPGVSISPPGKEKSKNGSQSSMTSDTQDSSTDGTSCASTEEVQTDPSQDLPDE</sequence>
<dbReference type="PANTHER" id="PTHR46514">
    <property type="entry name" value="AMPHIPHYSIN"/>
    <property type="match status" value="1"/>
</dbReference>
<name>A0ABN9HJ24_9NEOB</name>
<accession>A0ABN9HJ24</accession>
<dbReference type="PANTHER" id="PTHR46514:SF1">
    <property type="entry name" value="BRIDGING INTEGRATOR 2"/>
    <property type="match status" value="1"/>
</dbReference>
<comment type="caution">
    <text evidence="3">The sequence shown here is derived from an EMBL/GenBank/DDBJ whole genome shotgun (WGS) entry which is preliminary data.</text>
</comment>
<dbReference type="Pfam" id="PF21532">
    <property type="entry name" value="Bin2_C"/>
    <property type="match status" value="1"/>
</dbReference>
<reference evidence="3" key="1">
    <citation type="submission" date="2023-05" db="EMBL/GenBank/DDBJ databases">
        <authorList>
            <person name="Stuckert A."/>
        </authorList>
    </citation>
    <scope>NUCLEOTIDE SEQUENCE</scope>
</reference>
<dbReference type="EMBL" id="CATNWA010021211">
    <property type="protein sequence ID" value="CAI9621790.1"/>
    <property type="molecule type" value="Genomic_DNA"/>
</dbReference>
<dbReference type="InterPro" id="IPR048886">
    <property type="entry name" value="Bin2_C"/>
</dbReference>
<evidence type="ECO:0000259" key="2">
    <source>
        <dbReference type="Pfam" id="PF21532"/>
    </source>
</evidence>
<evidence type="ECO:0000256" key="1">
    <source>
        <dbReference type="SAM" id="MobiDB-lite"/>
    </source>
</evidence>
<feature type="region of interest" description="Disordered" evidence="1">
    <location>
        <begin position="52"/>
        <end position="106"/>
    </location>
</feature>
<keyword evidence="4" id="KW-1185">Reference proteome</keyword>
<feature type="non-terminal residue" evidence="3">
    <location>
        <position position="106"/>
    </location>
</feature>
<feature type="domain" description="Bridging integrator 2 C-terminal tail" evidence="2">
    <location>
        <begin position="16"/>
        <end position="95"/>
    </location>
</feature>
<proteinExistence type="predicted"/>
<feature type="compositionally biased region" description="Low complexity" evidence="1">
    <location>
        <begin position="70"/>
        <end position="88"/>
    </location>
</feature>
<gene>
    <name evidence="3" type="ORF">SPARVUS_LOCUS16185472</name>
</gene>
<evidence type="ECO:0000313" key="4">
    <source>
        <dbReference type="Proteomes" id="UP001162483"/>
    </source>
</evidence>
<feature type="compositionally biased region" description="Polar residues" evidence="1">
    <location>
        <begin position="89"/>
        <end position="100"/>
    </location>
</feature>
<dbReference type="InterPro" id="IPR003005">
    <property type="entry name" value="Amphiphysin"/>
</dbReference>
<dbReference type="Proteomes" id="UP001162483">
    <property type="component" value="Unassembled WGS sequence"/>
</dbReference>
<evidence type="ECO:0000313" key="3">
    <source>
        <dbReference type="EMBL" id="CAI9621790.1"/>
    </source>
</evidence>
<protein>
    <recommendedName>
        <fullName evidence="2">Bridging integrator 2 C-terminal tail domain-containing protein</fullName>
    </recommendedName>
</protein>